<dbReference type="GO" id="GO:0000976">
    <property type="term" value="F:transcription cis-regulatory region binding"/>
    <property type="evidence" value="ECO:0007669"/>
    <property type="project" value="TreeGrafter"/>
</dbReference>
<dbReference type="OrthoDB" id="6252225at2"/>
<dbReference type="InterPro" id="IPR009057">
    <property type="entry name" value="Homeodomain-like_sf"/>
</dbReference>
<dbReference type="PANTHER" id="PTHR47894">
    <property type="entry name" value="HTH-TYPE TRANSCRIPTIONAL REGULATOR GADX"/>
    <property type="match status" value="1"/>
</dbReference>
<dbReference type="Gene3D" id="1.10.10.60">
    <property type="entry name" value="Homeodomain-like"/>
    <property type="match status" value="1"/>
</dbReference>
<name>A0A2S7VK40_PHOAN</name>
<dbReference type="GO" id="GO:0005829">
    <property type="term" value="C:cytosol"/>
    <property type="evidence" value="ECO:0007669"/>
    <property type="project" value="TreeGrafter"/>
</dbReference>
<gene>
    <name evidence="5" type="ORF">BTO08_17400</name>
</gene>
<keyword evidence="2" id="KW-0238">DNA-binding</keyword>
<sequence length="337" mass="39425">MLDIAFIRTLFIKPLNSALIKHYDLSFSHLEVPDLLLKESMSLLPFNDYLAWLERIEQLTDDSSYMVKLAKEITFEQMGGLGEWYLSCPDLPLALRRINYGLSCLQSGASYHSELSGNILKWTYHNPYSKGRGGLHDNLRVAILFVQTIREYLGDDFTPLKIQLNATETHNSAINDYFQCPIRWNAHSTQVWLPMSVLEHVDNRVLKFKKPMLMSNLQLDDFLNMPQPTDTAKLMFELINYSRYYQYPNLNFIAQRLDLSKQQLQRRLHRFGWTFTDTTNYVLCNIAIKYMQRGLPITEIAANLSYKNVQSFNKAFQRNRGVTPIQYQQRLLEKQKS</sequence>
<evidence type="ECO:0000256" key="2">
    <source>
        <dbReference type="ARBA" id="ARBA00023125"/>
    </source>
</evidence>
<dbReference type="InterPro" id="IPR032687">
    <property type="entry name" value="AraC-type_N"/>
</dbReference>
<dbReference type="EMBL" id="MSCJ01000003">
    <property type="protein sequence ID" value="PQJ62030.1"/>
    <property type="molecule type" value="Genomic_DNA"/>
</dbReference>
<evidence type="ECO:0000313" key="5">
    <source>
        <dbReference type="EMBL" id="PQJ62030.1"/>
    </source>
</evidence>
<dbReference type="PROSITE" id="PS01124">
    <property type="entry name" value="HTH_ARAC_FAMILY_2"/>
    <property type="match status" value="1"/>
</dbReference>
<evidence type="ECO:0000259" key="4">
    <source>
        <dbReference type="PROSITE" id="PS01124"/>
    </source>
</evidence>
<dbReference type="Pfam" id="PF12833">
    <property type="entry name" value="HTH_18"/>
    <property type="match status" value="1"/>
</dbReference>
<dbReference type="SMART" id="SM00342">
    <property type="entry name" value="HTH_ARAC"/>
    <property type="match status" value="1"/>
</dbReference>
<keyword evidence="3" id="KW-0804">Transcription</keyword>
<accession>A0A2S7VK40</accession>
<dbReference type="AlphaFoldDB" id="A0A2S7VK40"/>
<dbReference type="Pfam" id="PF12625">
    <property type="entry name" value="Arabinose_bd"/>
    <property type="match status" value="1"/>
</dbReference>
<keyword evidence="1" id="KW-0805">Transcription regulation</keyword>
<evidence type="ECO:0000256" key="1">
    <source>
        <dbReference type="ARBA" id="ARBA00023015"/>
    </source>
</evidence>
<organism evidence="5 6">
    <name type="scientific">Photobacterium angustum</name>
    <dbReference type="NCBI Taxonomy" id="661"/>
    <lineage>
        <taxon>Bacteria</taxon>
        <taxon>Pseudomonadati</taxon>
        <taxon>Pseudomonadota</taxon>
        <taxon>Gammaproteobacteria</taxon>
        <taxon>Vibrionales</taxon>
        <taxon>Vibrionaceae</taxon>
        <taxon>Photobacterium</taxon>
    </lineage>
</organism>
<dbReference type="SUPFAM" id="SSF46689">
    <property type="entry name" value="Homeodomain-like"/>
    <property type="match status" value="1"/>
</dbReference>
<dbReference type="InterPro" id="IPR018060">
    <property type="entry name" value="HTH_AraC"/>
</dbReference>
<feature type="domain" description="HTH araC/xylS-type" evidence="4">
    <location>
        <begin position="233"/>
        <end position="330"/>
    </location>
</feature>
<dbReference type="Proteomes" id="UP000238730">
    <property type="component" value="Unassembled WGS sequence"/>
</dbReference>
<dbReference type="PANTHER" id="PTHR47894:SF4">
    <property type="entry name" value="HTH-TYPE TRANSCRIPTIONAL REGULATOR GADX"/>
    <property type="match status" value="1"/>
</dbReference>
<evidence type="ECO:0000256" key="3">
    <source>
        <dbReference type="ARBA" id="ARBA00023163"/>
    </source>
</evidence>
<comment type="caution">
    <text evidence="5">The sequence shown here is derived from an EMBL/GenBank/DDBJ whole genome shotgun (WGS) entry which is preliminary data.</text>
</comment>
<protein>
    <submittedName>
        <fullName evidence="5">AraC family transcriptional regulator</fullName>
    </submittedName>
</protein>
<dbReference type="RefSeq" id="WP_105061867.1">
    <property type="nucleotide sequence ID" value="NZ_MSCJ01000003.1"/>
</dbReference>
<reference evidence="5 6" key="1">
    <citation type="submission" date="2016-12" db="EMBL/GenBank/DDBJ databases">
        <title>Diversity of luminous bacteria.</title>
        <authorList>
            <person name="Yoshizawa S."/>
            <person name="Kogure K."/>
        </authorList>
    </citation>
    <scope>NUCLEOTIDE SEQUENCE [LARGE SCALE GENOMIC DNA]</scope>
    <source>
        <strain evidence="5 6">LC1-200</strain>
    </source>
</reference>
<evidence type="ECO:0000313" key="6">
    <source>
        <dbReference type="Proteomes" id="UP000238730"/>
    </source>
</evidence>
<dbReference type="GO" id="GO:0003700">
    <property type="term" value="F:DNA-binding transcription factor activity"/>
    <property type="evidence" value="ECO:0007669"/>
    <property type="project" value="InterPro"/>
</dbReference>
<proteinExistence type="predicted"/>